<accession>A0A2U2D242</accession>
<dbReference type="AlphaFoldDB" id="A0A2U2D242"/>
<gene>
    <name evidence="2" type="ORF">C9I49_23865</name>
</gene>
<dbReference type="Proteomes" id="UP000245056">
    <property type="component" value="Unassembled WGS sequence"/>
</dbReference>
<evidence type="ECO:0000256" key="1">
    <source>
        <dbReference type="SAM" id="Coils"/>
    </source>
</evidence>
<keyword evidence="1" id="KW-0175">Coiled coil</keyword>
<feature type="coiled-coil region" evidence="1">
    <location>
        <begin position="248"/>
        <end position="275"/>
    </location>
</feature>
<protein>
    <submittedName>
        <fullName evidence="2">Uncharacterized protein</fullName>
    </submittedName>
</protein>
<reference evidence="2 3" key="1">
    <citation type="submission" date="2018-05" db="EMBL/GenBank/DDBJ databases">
        <title>Genome sequences of two Antarctic strains of Pseudomonas prosekii: insights into adaptation to extreme conditions.</title>
        <authorList>
            <person name="Snopkova K."/>
            <person name="Dufkova K."/>
            <person name="Cejkova D."/>
            <person name="Sedlacek I."/>
            <person name="Smajs D."/>
        </authorList>
    </citation>
    <scope>NUCLEOTIDE SEQUENCE [LARGE SCALE GENOMIC DNA]</scope>
    <source>
        <strain evidence="2 3">P2673</strain>
    </source>
</reference>
<dbReference type="Pfam" id="PF19911">
    <property type="entry name" value="DUF6384"/>
    <property type="match status" value="1"/>
</dbReference>
<sequence>MAMAFVDRLRHEQKQVQEHLDLPRRRAEIAERIRAYYLSNNIAFDDDLIEQGVRQFFARRLMFEAPPLKRFDAWLVKNLANRTVRPDDASALHPGRWIAIVALMLGAMLLADHFDPAGVPHAPVSVLAEAAARHSEKSYDLNMTLETRRTLLATLLKSNTEAPDANVTRLLTRAQQALPVDDLDEALAIGRRITADNANEAELQLAALKEEQQAVSEALSQTSADLKSASAIIWMRQGIREVRQNPKSAAALARSSDLQQRLDLLEQQLERLDNEKDYQQTFFAYSNFYRDVINTIAGVAVQKQ</sequence>
<evidence type="ECO:0000313" key="3">
    <source>
        <dbReference type="Proteomes" id="UP000245056"/>
    </source>
</evidence>
<name>A0A2U2D242_9PSED</name>
<proteinExistence type="predicted"/>
<organism evidence="2 3">
    <name type="scientific">Pseudomonas prosekii</name>
    <dbReference type="NCBI Taxonomy" id="1148509"/>
    <lineage>
        <taxon>Bacteria</taxon>
        <taxon>Pseudomonadati</taxon>
        <taxon>Pseudomonadota</taxon>
        <taxon>Gammaproteobacteria</taxon>
        <taxon>Pseudomonadales</taxon>
        <taxon>Pseudomonadaceae</taxon>
        <taxon>Pseudomonas</taxon>
    </lineage>
</organism>
<dbReference type="EMBL" id="QFAW01000045">
    <property type="protein sequence ID" value="PWE40394.1"/>
    <property type="molecule type" value="Genomic_DNA"/>
</dbReference>
<comment type="caution">
    <text evidence="2">The sequence shown here is derived from an EMBL/GenBank/DDBJ whole genome shotgun (WGS) entry which is preliminary data.</text>
</comment>
<evidence type="ECO:0000313" key="2">
    <source>
        <dbReference type="EMBL" id="PWE40394.1"/>
    </source>
</evidence>
<dbReference type="InterPro" id="IPR045964">
    <property type="entry name" value="DUF6384"/>
</dbReference>
<feature type="coiled-coil region" evidence="1">
    <location>
        <begin position="191"/>
        <end position="218"/>
    </location>
</feature>